<sequence>MSQTQTALFVTEIGKPLSKSSRPIPEPKDGQVLVKVTVGGLNPHDAKARDHGLFIAGFLPAVLAADVVGVVTRLGPNVTRFQKGDHIVGQASLPEPNVNTPDPSFSNPSNDSLGLQEYAILDARYSAKVPAGFTDAQLATLPTNLVTAAVALFDSTCLGIPAPWDPAASSFDYKNTSILILGGGANTGKFGIQLAALAGIGRIIVVASPRSAAETRALGATHIIDRTGKAGAEIAAAVREIVGDELIYAYDTINPPDSQWIGVEALSSSKTGKLARLLPVGPVDESHLSTKKTAGFETLNVFGSSFARPATAQPLWERISGYVEEGKVKPTAFQAIEGLDVDAVNRILDGYSNGTATGHWQVHL</sequence>
<dbReference type="InterPro" id="IPR011032">
    <property type="entry name" value="GroES-like_sf"/>
</dbReference>
<dbReference type="SUPFAM" id="SSF51735">
    <property type="entry name" value="NAD(P)-binding Rossmann-fold domains"/>
    <property type="match status" value="1"/>
</dbReference>
<dbReference type="InterPro" id="IPR020843">
    <property type="entry name" value="ER"/>
</dbReference>
<keyword evidence="2" id="KW-0547">Nucleotide-binding</keyword>
<dbReference type="SUPFAM" id="SSF50129">
    <property type="entry name" value="GroES-like"/>
    <property type="match status" value="1"/>
</dbReference>
<dbReference type="PANTHER" id="PTHR45348:SF2">
    <property type="entry name" value="ZINC-TYPE ALCOHOL DEHYDROGENASE-LIKE PROTEIN C2E1P3.01"/>
    <property type="match status" value="1"/>
</dbReference>
<dbReference type="AlphaFoldDB" id="A0A395HY34"/>
<evidence type="ECO:0000256" key="3">
    <source>
        <dbReference type="ARBA" id="ARBA00022857"/>
    </source>
</evidence>
<gene>
    <name evidence="7" type="ORF">BO97DRAFT_46974</name>
</gene>
<evidence type="ECO:0000256" key="5">
    <source>
        <dbReference type="SAM" id="MobiDB-lite"/>
    </source>
</evidence>
<keyword evidence="3" id="KW-0521">NADP</keyword>
<dbReference type="InterPro" id="IPR013149">
    <property type="entry name" value="ADH-like_C"/>
</dbReference>
<evidence type="ECO:0000313" key="8">
    <source>
        <dbReference type="Proteomes" id="UP000248961"/>
    </source>
</evidence>
<dbReference type="EMBL" id="KZ824281">
    <property type="protein sequence ID" value="RAL12842.1"/>
    <property type="molecule type" value="Genomic_DNA"/>
</dbReference>
<dbReference type="VEuPathDB" id="FungiDB:BO97DRAFT_46974"/>
<dbReference type="GO" id="GO:0000166">
    <property type="term" value="F:nucleotide binding"/>
    <property type="evidence" value="ECO:0007669"/>
    <property type="project" value="UniProtKB-KW"/>
</dbReference>
<dbReference type="Gene3D" id="3.90.180.10">
    <property type="entry name" value="Medium-chain alcohol dehydrogenases, catalytic domain"/>
    <property type="match status" value="1"/>
</dbReference>
<dbReference type="Proteomes" id="UP000248961">
    <property type="component" value="Unassembled WGS sequence"/>
</dbReference>
<organism evidence="7 8">
    <name type="scientific">Aspergillus homomorphus (strain CBS 101889)</name>
    <dbReference type="NCBI Taxonomy" id="1450537"/>
    <lineage>
        <taxon>Eukaryota</taxon>
        <taxon>Fungi</taxon>
        <taxon>Dikarya</taxon>
        <taxon>Ascomycota</taxon>
        <taxon>Pezizomycotina</taxon>
        <taxon>Eurotiomycetes</taxon>
        <taxon>Eurotiomycetidae</taxon>
        <taxon>Eurotiales</taxon>
        <taxon>Aspergillaceae</taxon>
        <taxon>Aspergillus</taxon>
        <taxon>Aspergillus subgen. Circumdati</taxon>
    </lineage>
</organism>
<dbReference type="InterPro" id="IPR013154">
    <property type="entry name" value="ADH-like_N"/>
</dbReference>
<dbReference type="InterPro" id="IPR047122">
    <property type="entry name" value="Trans-enoyl_RdTase-like"/>
</dbReference>
<protein>
    <submittedName>
        <fullName evidence="7">GroES-like protein</fullName>
    </submittedName>
</protein>
<dbReference type="GeneID" id="37204156"/>
<evidence type="ECO:0000256" key="2">
    <source>
        <dbReference type="ARBA" id="ARBA00022741"/>
    </source>
</evidence>
<keyword evidence="4" id="KW-0560">Oxidoreductase</keyword>
<dbReference type="Gene3D" id="3.40.50.720">
    <property type="entry name" value="NAD(P)-binding Rossmann-like Domain"/>
    <property type="match status" value="1"/>
</dbReference>
<dbReference type="Pfam" id="PF00107">
    <property type="entry name" value="ADH_zinc_N"/>
    <property type="match status" value="1"/>
</dbReference>
<dbReference type="OrthoDB" id="9992527at2759"/>
<comment type="similarity">
    <text evidence="1">Belongs to the zinc-containing alcohol dehydrogenase family.</text>
</comment>
<dbReference type="InterPro" id="IPR036291">
    <property type="entry name" value="NAD(P)-bd_dom_sf"/>
</dbReference>
<accession>A0A395HY34</accession>
<dbReference type="STRING" id="1450537.A0A395HY34"/>
<dbReference type="GO" id="GO:0016651">
    <property type="term" value="F:oxidoreductase activity, acting on NAD(P)H"/>
    <property type="evidence" value="ECO:0007669"/>
    <property type="project" value="InterPro"/>
</dbReference>
<evidence type="ECO:0000256" key="4">
    <source>
        <dbReference type="ARBA" id="ARBA00023002"/>
    </source>
</evidence>
<feature type="domain" description="Enoyl reductase (ER)" evidence="6">
    <location>
        <begin position="14"/>
        <end position="353"/>
    </location>
</feature>
<dbReference type="RefSeq" id="XP_025551996.1">
    <property type="nucleotide sequence ID" value="XM_025699867.1"/>
</dbReference>
<proteinExistence type="inferred from homology"/>
<name>A0A395HY34_ASPHC</name>
<evidence type="ECO:0000256" key="1">
    <source>
        <dbReference type="ARBA" id="ARBA00008072"/>
    </source>
</evidence>
<evidence type="ECO:0000313" key="7">
    <source>
        <dbReference type="EMBL" id="RAL12842.1"/>
    </source>
</evidence>
<dbReference type="Pfam" id="PF08240">
    <property type="entry name" value="ADH_N"/>
    <property type="match status" value="1"/>
</dbReference>
<dbReference type="CDD" id="cd08249">
    <property type="entry name" value="enoyl_reductase_like"/>
    <property type="match status" value="1"/>
</dbReference>
<feature type="region of interest" description="Disordered" evidence="5">
    <location>
        <begin position="89"/>
        <end position="108"/>
    </location>
</feature>
<dbReference type="PANTHER" id="PTHR45348">
    <property type="entry name" value="HYPOTHETICAL OXIDOREDUCTASE (EUROFUNG)"/>
    <property type="match status" value="1"/>
</dbReference>
<keyword evidence="8" id="KW-1185">Reference proteome</keyword>
<dbReference type="SMART" id="SM00829">
    <property type="entry name" value="PKS_ER"/>
    <property type="match status" value="1"/>
</dbReference>
<evidence type="ECO:0000259" key="6">
    <source>
        <dbReference type="SMART" id="SM00829"/>
    </source>
</evidence>
<reference evidence="7 8" key="1">
    <citation type="submission" date="2018-02" db="EMBL/GenBank/DDBJ databases">
        <title>The genomes of Aspergillus section Nigri reveals drivers in fungal speciation.</title>
        <authorList>
            <consortium name="DOE Joint Genome Institute"/>
            <person name="Vesth T.C."/>
            <person name="Nybo J."/>
            <person name="Theobald S."/>
            <person name="Brandl J."/>
            <person name="Frisvad J.C."/>
            <person name="Nielsen K.F."/>
            <person name="Lyhne E.K."/>
            <person name="Kogle M.E."/>
            <person name="Kuo A."/>
            <person name="Riley R."/>
            <person name="Clum A."/>
            <person name="Nolan M."/>
            <person name="Lipzen A."/>
            <person name="Salamov A."/>
            <person name="Henrissat B."/>
            <person name="Wiebenga A."/>
            <person name="De vries R.P."/>
            <person name="Grigoriev I.V."/>
            <person name="Mortensen U.H."/>
            <person name="Andersen M.R."/>
            <person name="Baker S.E."/>
        </authorList>
    </citation>
    <scope>NUCLEOTIDE SEQUENCE [LARGE SCALE GENOMIC DNA]</scope>
    <source>
        <strain evidence="7 8">CBS 101889</strain>
    </source>
</reference>